<dbReference type="Pfam" id="PF03747">
    <property type="entry name" value="ADP_ribosyl_GH"/>
    <property type="match status" value="1"/>
</dbReference>
<dbReference type="InterPro" id="IPR050792">
    <property type="entry name" value="ADP-ribosylglycohydrolase"/>
</dbReference>
<dbReference type="EnsemblMetazoa" id="G27903.6">
    <property type="protein sequence ID" value="G27903.6:cds"/>
    <property type="gene ID" value="G27903"/>
</dbReference>
<comment type="cofactor">
    <cofactor evidence="1">
        <name>Mg(2+)</name>
        <dbReference type="ChEBI" id="CHEBI:18420"/>
    </cofactor>
    <text evidence="1">Binds 2 magnesium ions per subunit.</text>
</comment>
<name>A0A8W8LKP3_MAGGI</name>
<dbReference type="Gene3D" id="1.10.4080.10">
    <property type="entry name" value="ADP-ribosylation/Crystallin J1"/>
    <property type="match status" value="1"/>
</dbReference>
<dbReference type="GO" id="GO:0046872">
    <property type="term" value="F:metal ion binding"/>
    <property type="evidence" value="ECO:0007669"/>
    <property type="project" value="UniProtKB-KW"/>
</dbReference>
<evidence type="ECO:0000313" key="2">
    <source>
        <dbReference type="EnsemblMetazoa" id="G27903.6:cds"/>
    </source>
</evidence>
<dbReference type="SUPFAM" id="SSF101478">
    <property type="entry name" value="ADP-ribosylglycohydrolase"/>
    <property type="match status" value="1"/>
</dbReference>
<sequence>MSTLEERRIGAVVGALVADAAAQPIHWNYKTADLDDFLKDKEEVAFLDPSRNPFYCIQTGKHSCYGDQSRTILKSLVEFEGVNVGQLKESISVAFGPYSEYENEVNATYKDKSDVVKKVYPIKSSWRHNSIKSFLQKYKDGDQITGIEDNQMDCVVNVVCVVALYAGRPEMLDRVEEVITVTQNSDINLAVAFTAARLLEYFILHGKTPGVEALNAVLKEMVNPQRSHPQDLDRAMVGHMKKSAVHGVITHAEYATGVRHTIRAGGCNCSRAGFIGACLGAQNGISGIPEEWKKKTLSYEEVFELAKKMVGICAK</sequence>
<dbReference type="InterPro" id="IPR036705">
    <property type="entry name" value="Ribosyl_crysJ1_sf"/>
</dbReference>
<protein>
    <recommendedName>
        <fullName evidence="4">Poly(ADP-ribose) glycohydrolase ARH3</fullName>
    </recommendedName>
</protein>
<organism evidence="2 3">
    <name type="scientific">Magallana gigas</name>
    <name type="common">Pacific oyster</name>
    <name type="synonym">Crassostrea gigas</name>
    <dbReference type="NCBI Taxonomy" id="29159"/>
    <lineage>
        <taxon>Eukaryota</taxon>
        <taxon>Metazoa</taxon>
        <taxon>Spiralia</taxon>
        <taxon>Lophotrochozoa</taxon>
        <taxon>Mollusca</taxon>
        <taxon>Bivalvia</taxon>
        <taxon>Autobranchia</taxon>
        <taxon>Pteriomorphia</taxon>
        <taxon>Ostreida</taxon>
        <taxon>Ostreoidea</taxon>
        <taxon>Ostreidae</taxon>
        <taxon>Magallana</taxon>
    </lineage>
</organism>
<dbReference type="PANTHER" id="PTHR16222">
    <property type="entry name" value="ADP-RIBOSYLGLYCOHYDROLASE"/>
    <property type="match status" value="1"/>
</dbReference>
<evidence type="ECO:0000256" key="1">
    <source>
        <dbReference type="PIRSR" id="PIRSR605502-1"/>
    </source>
</evidence>
<dbReference type="InterPro" id="IPR005502">
    <property type="entry name" value="Ribosyl_crysJ1"/>
</dbReference>
<keyword evidence="3" id="KW-1185">Reference proteome</keyword>
<accession>A0A8W8LKP3</accession>
<feature type="binding site" evidence="1">
    <location>
        <position position="270"/>
    </location>
    <ligand>
        <name>Mg(2+)</name>
        <dbReference type="ChEBI" id="CHEBI:18420"/>
        <label>1</label>
    </ligand>
</feature>
<proteinExistence type="predicted"/>
<dbReference type="Proteomes" id="UP000005408">
    <property type="component" value="Unassembled WGS sequence"/>
</dbReference>
<keyword evidence="1" id="KW-0460">Magnesium</keyword>
<evidence type="ECO:0008006" key="4">
    <source>
        <dbReference type="Google" id="ProtNLM"/>
    </source>
</evidence>
<reference evidence="2" key="1">
    <citation type="submission" date="2022-08" db="UniProtKB">
        <authorList>
            <consortium name="EnsemblMetazoa"/>
        </authorList>
    </citation>
    <scope>IDENTIFICATION</scope>
    <source>
        <strain evidence="2">05x7-T-G4-1.051#20</strain>
    </source>
</reference>
<keyword evidence="1" id="KW-0479">Metal-binding</keyword>
<dbReference type="AlphaFoldDB" id="A0A8W8LKP3"/>
<evidence type="ECO:0000313" key="3">
    <source>
        <dbReference type="Proteomes" id="UP000005408"/>
    </source>
</evidence>
<dbReference type="PANTHER" id="PTHR16222:SF17">
    <property type="entry name" value="SELENOPROTEIN J"/>
    <property type="match status" value="1"/>
</dbReference>